<dbReference type="GeneID" id="91102925"/>
<evidence type="ECO:0000313" key="2">
    <source>
        <dbReference type="Proteomes" id="UP001358614"/>
    </source>
</evidence>
<accession>A0AAX4KL43</accession>
<organism evidence="1 2">
    <name type="scientific">Kwoniella europaea PYCC6329</name>
    <dbReference type="NCBI Taxonomy" id="1423913"/>
    <lineage>
        <taxon>Eukaryota</taxon>
        <taxon>Fungi</taxon>
        <taxon>Dikarya</taxon>
        <taxon>Basidiomycota</taxon>
        <taxon>Agaricomycotina</taxon>
        <taxon>Tremellomycetes</taxon>
        <taxon>Tremellales</taxon>
        <taxon>Cryptococcaceae</taxon>
        <taxon>Kwoniella</taxon>
    </lineage>
</organism>
<name>A0AAX4KL43_9TREE</name>
<dbReference type="EMBL" id="CP144089">
    <property type="protein sequence ID" value="WWD06038.1"/>
    <property type="molecule type" value="Genomic_DNA"/>
</dbReference>
<dbReference type="Proteomes" id="UP001358614">
    <property type="component" value="Chromosome 1"/>
</dbReference>
<protein>
    <submittedName>
        <fullName evidence="1">Uncharacterized protein</fullName>
    </submittedName>
</protein>
<dbReference type="KEGG" id="ker:91102925"/>
<reference evidence="1 2" key="1">
    <citation type="submission" date="2024-01" db="EMBL/GenBank/DDBJ databases">
        <title>Comparative genomics of Cryptococcus and Kwoniella reveals pathogenesis evolution and contrasting modes of karyotype evolution via chromosome fusion or intercentromeric recombination.</title>
        <authorList>
            <person name="Coelho M.A."/>
            <person name="David-Palma M."/>
            <person name="Shea T."/>
            <person name="Bowers K."/>
            <person name="McGinley-Smith S."/>
            <person name="Mohammad A.W."/>
            <person name="Gnirke A."/>
            <person name="Yurkov A.M."/>
            <person name="Nowrousian M."/>
            <person name="Sun S."/>
            <person name="Cuomo C.A."/>
            <person name="Heitman J."/>
        </authorList>
    </citation>
    <scope>NUCLEOTIDE SEQUENCE [LARGE SCALE GENOMIC DNA]</scope>
    <source>
        <strain evidence="1 2">PYCC6329</strain>
    </source>
</reference>
<keyword evidence="2" id="KW-1185">Reference proteome</keyword>
<gene>
    <name evidence="1" type="ORF">V865_004123</name>
</gene>
<dbReference type="AlphaFoldDB" id="A0AAX4KL43"/>
<proteinExistence type="predicted"/>
<dbReference type="RefSeq" id="XP_066084005.1">
    <property type="nucleotide sequence ID" value="XM_066227908.1"/>
</dbReference>
<evidence type="ECO:0000313" key="1">
    <source>
        <dbReference type="EMBL" id="WWD06038.1"/>
    </source>
</evidence>
<sequence>MADSTPSILAGENTFRGVVTKRETIASLNQELDDGMQVLYCEVVAPTDSAGSSPLSLQRDLPEHDSKSYLLRFSEEHPPTVKYNDHTFTPSGAVATIDLQKDQMCGDEKPYVHCRTSFWAPVDGNGRGRYKVYSIPHGYLESENGMGTKTSQDVSLLVRDPSDRFSSVQKLPAKQASMILALTLDREGQGQIWETSYEDVKFWNALEEDTDTWGPIPSKVTVFTRESGQE</sequence>